<dbReference type="PROSITE" id="PS00687">
    <property type="entry name" value="ALDEHYDE_DEHYDR_GLU"/>
    <property type="match status" value="1"/>
</dbReference>
<dbReference type="STRING" id="1891224.BBP83_08130"/>
<dbReference type="Proteomes" id="UP000186553">
    <property type="component" value="Unassembled WGS sequence"/>
</dbReference>
<dbReference type="EMBL" id="MBDL01000010">
    <property type="protein sequence ID" value="ODA12531.1"/>
    <property type="molecule type" value="Genomic_DNA"/>
</dbReference>
<dbReference type="InterPro" id="IPR016161">
    <property type="entry name" value="Ald_DH/histidinol_DH"/>
</dbReference>
<evidence type="ECO:0000256" key="5">
    <source>
        <dbReference type="RuleBase" id="RU003345"/>
    </source>
</evidence>
<dbReference type="PANTHER" id="PTHR42986:SF1">
    <property type="entry name" value="BENZALDEHYDE DEHYDROGENASE YFMT"/>
    <property type="match status" value="1"/>
</dbReference>
<dbReference type="CDD" id="cd07104">
    <property type="entry name" value="ALDH_BenzADH-like"/>
    <property type="match status" value="1"/>
</dbReference>
<accession>A0A1C3CUX3</accession>
<dbReference type="FunFam" id="3.40.309.10:FF:000009">
    <property type="entry name" value="Aldehyde dehydrogenase A"/>
    <property type="match status" value="1"/>
</dbReference>
<protein>
    <submittedName>
        <fullName evidence="7">Benzaldehyde dehydrogenase</fullName>
    </submittedName>
</protein>
<dbReference type="RefSeq" id="WP_068887746.1">
    <property type="nucleotide sequence ID" value="NZ_CBCRUU010000009.1"/>
</dbReference>
<comment type="similarity">
    <text evidence="1 5">Belongs to the aldehyde dehydrogenase family.</text>
</comment>
<dbReference type="AlphaFoldDB" id="A0A1C3CUX3"/>
<dbReference type="OrthoDB" id="9812625at2"/>
<dbReference type="GO" id="GO:0016620">
    <property type="term" value="F:oxidoreductase activity, acting on the aldehyde or oxo group of donors, NAD or NADP as acceptor"/>
    <property type="evidence" value="ECO:0007669"/>
    <property type="project" value="InterPro"/>
</dbReference>
<evidence type="ECO:0000256" key="3">
    <source>
        <dbReference type="ARBA" id="ARBA00023027"/>
    </source>
</evidence>
<dbReference type="Gene3D" id="3.40.309.10">
    <property type="entry name" value="Aldehyde Dehydrogenase, Chain A, domain 2"/>
    <property type="match status" value="1"/>
</dbReference>
<keyword evidence="2 5" id="KW-0560">Oxidoreductase</keyword>
<keyword evidence="3" id="KW-0520">NAD</keyword>
<evidence type="ECO:0000256" key="4">
    <source>
        <dbReference type="PROSITE-ProRule" id="PRU10007"/>
    </source>
</evidence>
<keyword evidence="8" id="KW-1185">Reference proteome</keyword>
<dbReference type="PANTHER" id="PTHR42986">
    <property type="entry name" value="BENZALDEHYDE DEHYDROGENASE YFMT"/>
    <property type="match status" value="1"/>
</dbReference>
<dbReference type="FunFam" id="3.40.605.10:FF:000007">
    <property type="entry name" value="NAD/NADP-dependent betaine aldehyde dehydrogenase"/>
    <property type="match status" value="1"/>
</dbReference>
<dbReference type="Gene3D" id="3.40.605.10">
    <property type="entry name" value="Aldehyde Dehydrogenase, Chain A, domain 1"/>
    <property type="match status" value="1"/>
</dbReference>
<proteinExistence type="inferred from homology"/>
<dbReference type="InterPro" id="IPR015590">
    <property type="entry name" value="Aldehyde_DH_dom"/>
</dbReference>
<evidence type="ECO:0000313" key="7">
    <source>
        <dbReference type="EMBL" id="ODA12531.1"/>
    </source>
</evidence>
<dbReference type="InterPro" id="IPR029510">
    <property type="entry name" value="Ald_DH_CS_GLU"/>
</dbReference>
<reference evidence="7 8" key="1">
    <citation type="submission" date="2016-07" db="EMBL/GenBank/DDBJ databases">
        <title>Acinetobacter sp. ANC 4603.</title>
        <authorList>
            <person name="Radolfova-Krizova L."/>
            <person name="Nemec A."/>
        </authorList>
    </citation>
    <scope>NUCLEOTIDE SEQUENCE [LARGE SCALE GENOMIC DNA]</scope>
    <source>
        <strain evidence="7 8">ANC 4603</strain>
    </source>
</reference>
<evidence type="ECO:0000256" key="2">
    <source>
        <dbReference type="ARBA" id="ARBA00023002"/>
    </source>
</evidence>
<sequence>MTIQAKAIEQIWQEHIFQGSWVKSENPSFNIINPATGTTISSVPFASVNNVNSSVEIATQAQQSWKNTTFETRAKILRKAAQLFEQNIQTFIEWNVQECGSTLLKAGWEANACIEQLYMAASMPMASSGEIFPSSIPNRTNVWQRVPLGVVSVISPWNFPLLLSIRSIAPALAMGNSVILKPSEFSNITGGALLAWLFEMAELPEGTFQVLSGESQIGEALVNHPQVNMISFTGSTGVGKKIAEACAKQLKKCALELGGNNAIIICEDADLDTAVNNAVWGTFLHQGQICMQTGRHLVHRSIADAYIQKLKEKALALNVGDPSAPDTHLGPLINAAQHQKVSNLVEAAVNNGAILECGGKGENLFFHPTVITNISKDDPIFTDEIFGPVAPVLIFDDIADAIEIVNSSKYGLAVAIHTARTAWAFELAKKIKSGMVHINDQTVNNEYHVPFGGMGESGYGGRFGGPANFDEFSQRQWVSILDKGIQYPL</sequence>
<name>A0A1C3CUX3_9GAMM</name>
<evidence type="ECO:0000256" key="1">
    <source>
        <dbReference type="ARBA" id="ARBA00009986"/>
    </source>
</evidence>
<organism evidence="7 8">
    <name type="scientific">Acinetobacter celticus</name>
    <dbReference type="NCBI Taxonomy" id="1891224"/>
    <lineage>
        <taxon>Bacteria</taxon>
        <taxon>Pseudomonadati</taxon>
        <taxon>Pseudomonadota</taxon>
        <taxon>Gammaproteobacteria</taxon>
        <taxon>Moraxellales</taxon>
        <taxon>Moraxellaceae</taxon>
        <taxon>Acinetobacter</taxon>
    </lineage>
</organism>
<dbReference type="InterPro" id="IPR016162">
    <property type="entry name" value="Ald_DH_N"/>
</dbReference>
<dbReference type="InterPro" id="IPR016163">
    <property type="entry name" value="Ald_DH_C"/>
</dbReference>
<evidence type="ECO:0000259" key="6">
    <source>
        <dbReference type="Pfam" id="PF00171"/>
    </source>
</evidence>
<comment type="caution">
    <text evidence="7">The sequence shown here is derived from an EMBL/GenBank/DDBJ whole genome shotgun (WGS) entry which is preliminary data.</text>
</comment>
<feature type="domain" description="Aldehyde dehydrogenase" evidence="6">
    <location>
        <begin position="21"/>
        <end position="478"/>
    </location>
</feature>
<evidence type="ECO:0000313" key="8">
    <source>
        <dbReference type="Proteomes" id="UP000186553"/>
    </source>
</evidence>
<dbReference type="SUPFAM" id="SSF53720">
    <property type="entry name" value="ALDH-like"/>
    <property type="match status" value="1"/>
</dbReference>
<feature type="active site" evidence="4">
    <location>
        <position position="256"/>
    </location>
</feature>
<gene>
    <name evidence="7" type="ORF">BBP83_08130</name>
</gene>
<dbReference type="Pfam" id="PF00171">
    <property type="entry name" value="Aldedh"/>
    <property type="match status" value="1"/>
</dbReference>